<dbReference type="AlphaFoldDB" id="A0A255Z0J3"/>
<evidence type="ECO:0000256" key="1">
    <source>
        <dbReference type="SAM" id="SignalP"/>
    </source>
</evidence>
<evidence type="ECO:0000313" key="3">
    <source>
        <dbReference type="Proteomes" id="UP000216998"/>
    </source>
</evidence>
<keyword evidence="3" id="KW-1185">Reference proteome</keyword>
<comment type="caution">
    <text evidence="2">The sequence shown here is derived from an EMBL/GenBank/DDBJ whole genome shotgun (WGS) entry which is preliminary data.</text>
</comment>
<dbReference type="InterPro" id="IPR019613">
    <property type="entry name" value="DUF4198"/>
</dbReference>
<sequence length="247" mass="26325">MKRLQHFLATILAIAALGGGVAAQAHGIWFAQRAKQTALIYGVGADDLDMVKRLGLITGTYGYDADWTPVTASLRVAGPIVLVDSAAPTVAVAAAMDNGLWSRLADGKWVKGGRDTVPNAVRAERTMKFAVHLTGTPNTPIPSLPEQVLQIIPVDKTLPVDMGKPLTIKVLYKGKPVADAEVKHDYVNDPDQPPVKTDKDGIATIKVRNQGLNVLAATYVGPADNPSQVDHVEYLATLSFVLPHAPE</sequence>
<feature type="chain" id="PRO_5012581192" evidence="1">
    <location>
        <begin position="26"/>
        <end position="247"/>
    </location>
</feature>
<name>A0A255Z0J3_9PROT</name>
<reference evidence="2 3" key="1">
    <citation type="submission" date="2017-07" db="EMBL/GenBank/DDBJ databases">
        <title>Niveispirillum cyanobacteriorum sp. nov., isolated from cyanobacterial aggregates in a eutrophic lake.</title>
        <authorList>
            <person name="Cai H."/>
        </authorList>
    </citation>
    <scope>NUCLEOTIDE SEQUENCE [LARGE SCALE GENOMIC DNA]</scope>
    <source>
        <strain evidence="3">TH1-14</strain>
    </source>
</reference>
<organism evidence="2 3">
    <name type="scientific">Niveispirillum lacus</name>
    <dbReference type="NCBI Taxonomy" id="1981099"/>
    <lineage>
        <taxon>Bacteria</taxon>
        <taxon>Pseudomonadati</taxon>
        <taxon>Pseudomonadota</taxon>
        <taxon>Alphaproteobacteria</taxon>
        <taxon>Rhodospirillales</taxon>
        <taxon>Azospirillaceae</taxon>
        <taxon>Niveispirillum</taxon>
    </lineage>
</organism>
<dbReference type="RefSeq" id="WP_094456006.1">
    <property type="nucleotide sequence ID" value="NZ_NOXU01000027.1"/>
</dbReference>
<dbReference type="EMBL" id="NOXU01000027">
    <property type="protein sequence ID" value="OYQ35007.1"/>
    <property type="molecule type" value="Genomic_DNA"/>
</dbReference>
<evidence type="ECO:0000313" key="2">
    <source>
        <dbReference type="EMBL" id="OYQ35007.1"/>
    </source>
</evidence>
<dbReference type="Pfam" id="PF10670">
    <property type="entry name" value="DUF4198"/>
    <property type="match status" value="1"/>
</dbReference>
<dbReference type="OrthoDB" id="5368503at2"/>
<keyword evidence="1" id="KW-0732">Signal</keyword>
<protein>
    <submittedName>
        <fullName evidence="2">Nickel ABC transporter substrate-binding protein</fullName>
    </submittedName>
</protein>
<accession>A0A255Z0J3</accession>
<feature type="signal peptide" evidence="1">
    <location>
        <begin position="1"/>
        <end position="25"/>
    </location>
</feature>
<dbReference type="Proteomes" id="UP000216998">
    <property type="component" value="Unassembled WGS sequence"/>
</dbReference>
<proteinExistence type="predicted"/>
<gene>
    <name evidence="2" type="ORF">CHU95_09295</name>
</gene>